<evidence type="ECO:0000256" key="4">
    <source>
        <dbReference type="ARBA" id="ARBA00022989"/>
    </source>
</evidence>
<dbReference type="OrthoDB" id="4161376at2759"/>
<keyword evidence="5 6" id="KW-0472">Membrane</keyword>
<evidence type="ECO:0000259" key="7">
    <source>
        <dbReference type="PROSITE" id="PS50850"/>
    </source>
</evidence>
<dbReference type="PANTHER" id="PTHR23501">
    <property type="entry name" value="MAJOR FACILITATOR SUPERFAMILY"/>
    <property type="match status" value="1"/>
</dbReference>
<evidence type="ECO:0000256" key="5">
    <source>
        <dbReference type="ARBA" id="ARBA00023136"/>
    </source>
</evidence>
<feature type="transmembrane region" description="Helical" evidence="6">
    <location>
        <begin position="430"/>
        <end position="450"/>
    </location>
</feature>
<feature type="transmembrane region" description="Helical" evidence="6">
    <location>
        <begin position="35"/>
        <end position="55"/>
    </location>
</feature>
<comment type="subcellular location">
    <subcellularLocation>
        <location evidence="1">Membrane</location>
        <topology evidence="1">Multi-pass membrane protein</topology>
    </subcellularLocation>
</comment>
<keyword evidence="2" id="KW-0813">Transport</keyword>
<feature type="transmembrane region" description="Helical" evidence="6">
    <location>
        <begin position="393"/>
        <end position="418"/>
    </location>
</feature>
<feature type="transmembrane region" description="Helical" evidence="6">
    <location>
        <begin position="261"/>
        <end position="278"/>
    </location>
</feature>
<dbReference type="Gene3D" id="1.20.1250.20">
    <property type="entry name" value="MFS general substrate transporter like domains"/>
    <property type="match status" value="1"/>
</dbReference>
<gene>
    <name evidence="8" type="ORF">VHEMI09231</name>
</gene>
<dbReference type="Gene3D" id="1.20.1720.10">
    <property type="entry name" value="Multidrug resistance protein D"/>
    <property type="match status" value="1"/>
</dbReference>
<keyword evidence="3 6" id="KW-0812">Transmembrane</keyword>
<dbReference type="AlphaFoldDB" id="A0A0A1TPP6"/>
<proteinExistence type="predicted"/>
<protein>
    <recommendedName>
        <fullName evidence="7">Major facilitator superfamily (MFS) profile domain-containing protein</fullName>
    </recommendedName>
</protein>
<name>A0A0A1TPP6_9HYPO</name>
<dbReference type="InterPro" id="IPR010573">
    <property type="entry name" value="MFS_Str1/Tri12-like"/>
</dbReference>
<dbReference type="InterPro" id="IPR020846">
    <property type="entry name" value="MFS_dom"/>
</dbReference>
<evidence type="ECO:0000313" key="9">
    <source>
        <dbReference type="Proteomes" id="UP000039046"/>
    </source>
</evidence>
<dbReference type="GO" id="GO:0005886">
    <property type="term" value="C:plasma membrane"/>
    <property type="evidence" value="ECO:0007669"/>
    <property type="project" value="TreeGrafter"/>
</dbReference>
<feature type="domain" description="Major facilitator superfamily (MFS) profile" evidence="7">
    <location>
        <begin position="35"/>
        <end position="545"/>
    </location>
</feature>
<feature type="transmembrane region" description="Helical" evidence="6">
    <location>
        <begin position="100"/>
        <end position="119"/>
    </location>
</feature>
<feature type="transmembrane region" description="Helical" evidence="6">
    <location>
        <begin position="299"/>
        <end position="324"/>
    </location>
</feature>
<dbReference type="InterPro" id="IPR036259">
    <property type="entry name" value="MFS_trans_sf"/>
</dbReference>
<evidence type="ECO:0000256" key="1">
    <source>
        <dbReference type="ARBA" id="ARBA00004141"/>
    </source>
</evidence>
<organism evidence="8 9">
    <name type="scientific">[Torrubiella] hemipterigena</name>
    <dbReference type="NCBI Taxonomy" id="1531966"/>
    <lineage>
        <taxon>Eukaryota</taxon>
        <taxon>Fungi</taxon>
        <taxon>Dikarya</taxon>
        <taxon>Ascomycota</taxon>
        <taxon>Pezizomycotina</taxon>
        <taxon>Sordariomycetes</taxon>
        <taxon>Hypocreomycetidae</taxon>
        <taxon>Hypocreales</taxon>
        <taxon>Clavicipitaceae</taxon>
        <taxon>Clavicipitaceae incertae sedis</taxon>
        <taxon>'Torrubiella' clade</taxon>
    </lineage>
</organism>
<evidence type="ECO:0000256" key="6">
    <source>
        <dbReference type="SAM" id="Phobius"/>
    </source>
</evidence>
<dbReference type="EMBL" id="CDHN01000005">
    <property type="protein sequence ID" value="CEJ93655.1"/>
    <property type="molecule type" value="Genomic_DNA"/>
</dbReference>
<evidence type="ECO:0000256" key="3">
    <source>
        <dbReference type="ARBA" id="ARBA00022692"/>
    </source>
</evidence>
<dbReference type="HOGENOM" id="CLU_000960_25_3_1"/>
<feature type="transmembrane region" description="Helical" evidence="6">
    <location>
        <begin position="367"/>
        <end position="387"/>
    </location>
</feature>
<reference evidence="8 9" key="1">
    <citation type="journal article" date="2015" name="Genome Announc.">
        <title>Draft Genome Sequence and Gene Annotation of the Entomopathogenic Fungus Verticillium hemipterigenum.</title>
        <authorList>
            <person name="Horn F."/>
            <person name="Habel A."/>
            <person name="Scharf D.H."/>
            <person name="Dworschak J."/>
            <person name="Brakhage A.A."/>
            <person name="Guthke R."/>
            <person name="Hertweck C."/>
            <person name="Linde J."/>
        </authorList>
    </citation>
    <scope>NUCLEOTIDE SEQUENCE [LARGE SCALE GENOMIC DNA]</scope>
</reference>
<dbReference type="SUPFAM" id="SSF103473">
    <property type="entry name" value="MFS general substrate transporter"/>
    <property type="match status" value="1"/>
</dbReference>
<feature type="transmembrane region" description="Helical" evidence="6">
    <location>
        <begin position="125"/>
        <end position="146"/>
    </location>
</feature>
<accession>A0A0A1TPP6</accession>
<feature type="transmembrane region" description="Helical" evidence="6">
    <location>
        <begin position="75"/>
        <end position="93"/>
    </location>
</feature>
<feature type="transmembrane region" description="Helical" evidence="6">
    <location>
        <begin position="336"/>
        <end position="360"/>
    </location>
</feature>
<dbReference type="PROSITE" id="PS50850">
    <property type="entry name" value="MFS"/>
    <property type="match status" value="1"/>
</dbReference>
<feature type="transmembrane region" description="Helical" evidence="6">
    <location>
        <begin position="521"/>
        <end position="540"/>
    </location>
</feature>
<dbReference type="PANTHER" id="PTHR23501:SF109">
    <property type="entry name" value="MAJOR FACILITATOR SUPERFAMILY (MFS) PROFILE DOMAIN-CONTAINING PROTEIN-RELATED"/>
    <property type="match status" value="1"/>
</dbReference>
<dbReference type="Pfam" id="PF06609">
    <property type="entry name" value="TRI12"/>
    <property type="match status" value="1"/>
</dbReference>
<dbReference type="Proteomes" id="UP000039046">
    <property type="component" value="Unassembled WGS sequence"/>
</dbReference>
<feature type="transmembrane region" description="Helical" evidence="6">
    <location>
        <begin position="158"/>
        <end position="179"/>
    </location>
</feature>
<evidence type="ECO:0000313" key="8">
    <source>
        <dbReference type="EMBL" id="CEJ93655.1"/>
    </source>
</evidence>
<dbReference type="GO" id="GO:0022857">
    <property type="term" value="F:transmembrane transporter activity"/>
    <property type="evidence" value="ECO:0007669"/>
    <property type="project" value="InterPro"/>
</dbReference>
<keyword evidence="4 6" id="KW-1133">Transmembrane helix</keyword>
<feature type="transmembrane region" description="Helical" evidence="6">
    <location>
        <begin position="228"/>
        <end position="249"/>
    </location>
</feature>
<evidence type="ECO:0000256" key="2">
    <source>
        <dbReference type="ARBA" id="ARBA00022448"/>
    </source>
</evidence>
<keyword evidence="9" id="KW-1185">Reference proteome</keyword>
<sequence>MTKHRESNASVDEKKGDVEANGGHYEDIPWTLTRLVAVAALCIVYVGSQMLLYFVSPALDFISVDLNTSIPNWLLTANTLAVAAICPFVGYLTDMLGRRWMAVFGTVCLLISSIVMGVAKSLATGIVAMTIGGIGAGICELTALAGVAEISPQRWRGVTLSCVTFSIVPFMPAVLYVVLCQQASTWRWTFCICGIWNFIGFIGIVLCYRPPRRENSLGLTTSQILKRIDYVGAFLSIGGVTLFLVGLQAGGYQYPWMDGRVLGPLISGIILLILFPLWEAFGPHEYPMVPSSIFRGQRVVALAFIIVFIAGMEFYSILGFFPVVLQNVYHTSAIELGVRALCYPIAILVGACVVSAAMSYTGGHVRVLFLTVAVIMTAFTAALVASTPENPGFTIAMATLAAFGNGAMVVPALTLALYACPDEYIGTTTALSLSSRFVGGSVGTTIYFSVFHDKISAILPNALVTASIGAGLPKENVVDFVTAMASPAFDLLAPQIPGSSPSIIAAATMARQWAFADALKYVWYTTIPFGIISFIACLFLPNIKKYMTNRVAVDIH</sequence>
<feature type="transmembrane region" description="Helical" evidence="6">
    <location>
        <begin position="185"/>
        <end position="208"/>
    </location>
</feature>